<evidence type="ECO:0000256" key="10">
    <source>
        <dbReference type="ARBA" id="ARBA00035686"/>
    </source>
</evidence>
<feature type="transmembrane region" description="Helical" evidence="11">
    <location>
        <begin position="377"/>
        <end position="396"/>
    </location>
</feature>
<feature type="transmembrane region" description="Helical" evidence="11">
    <location>
        <begin position="101"/>
        <end position="118"/>
    </location>
</feature>
<evidence type="ECO:0000256" key="7">
    <source>
        <dbReference type="ARBA" id="ARBA00022989"/>
    </source>
</evidence>
<accession>A0A6P2C0R8</accession>
<name>A0A6P2C0R8_9ACTN</name>
<comment type="function">
    <text evidence="9">Part of the binding-protein-dependent transport system for D-xylose. Probably responsible for the translocation of the substrate across the membrane.</text>
</comment>
<proteinExistence type="predicted"/>
<dbReference type="CDD" id="cd06579">
    <property type="entry name" value="TM_PBP1_transp_AraH_like"/>
    <property type="match status" value="1"/>
</dbReference>
<dbReference type="RefSeq" id="WP_145854591.1">
    <property type="nucleotide sequence ID" value="NZ_RPFW01000003.1"/>
</dbReference>
<keyword evidence="2" id="KW-0813">Transport</keyword>
<feature type="transmembrane region" description="Helical" evidence="11">
    <location>
        <begin position="402"/>
        <end position="419"/>
    </location>
</feature>
<comment type="caution">
    <text evidence="12">The sequence shown here is derived from an EMBL/GenBank/DDBJ whole genome shotgun (WGS) entry which is preliminary data.</text>
</comment>
<protein>
    <recommendedName>
        <fullName evidence="10">Xylose transport system permease protein XylH</fullName>
    </recommendedName>
</protein>
<feature type="transmembrane region" description="Helical" evidence="11">
    <location>
        <begin position="153"/>
        <end position="172"/>
    </location>
</feature>
<feature type="transmembrane region" description="Helical" evidence="11">
    <location>
        <begin position="353"/>
        <end position="370"/>
    </location>
</feature>
<comment type="subcellular location">
    <subcellularLocation>
        <location evidence="1">Cell membrane</location>
        <topology evidence="1">Multi-pass membrane protein</topology>
    </subcellularLocation>
</comment>
<feature type="transmembrane region" description="Helical" evidence="11">
    <location>
        <begin position="203"/>
        <end position="224"/>
    </location>
</feature>
<evidence type="ECO:0000256" key="11">
    <source>
        <dbReference type="SAM" id="Phobius"/>
    </source>
</evidence>
<dbReference type="PANTHER" id="PTHR32196">
    <property type="entry name" value="ABC TRANSPORTER PERMEASE PROTEIN YPHD-RELATED-RELATED"/>
    <property type="match status" value="1"/>
</dbReference>
<keyword evidence="4" id="KW-0997">Cell inner membrane</keyword>
<feature type="transmembrane region" description="Helical" evidence="11">
    <location>
        <begin position="236"/>
        <end position="257"/>
    </location>
</feature>
<evidence type="ECO:0000256" key="5">
    <source>
        <dbReference type="ARBA" id="ARBA00022597"/>
    </source>
</evidence>
<keyword evidence="13" id="KW-1185">Reference proteome</keyword>
<keyword evidence="7 11" id="KW-1133">Transmembrane helix</keyword>
<dbReference type="Proteomes" id="UP000460272">
    <property type="component" value="Unassembled WGS sequence"/>
</dbReference>
<feature type="transmembrane region" description="Helical" evidence="11">
    <location>
        <begin position="269"/>
        <end position="288"/>
    </location>
</feature>
<dbReference type="OrthoDB" id="3468954at2"/>
<dbReference type="EMBL" id="RPFW01000003">
    <property type="protein sequence ID" value="TVZ04537.1"/>
    <property type="molecule type" value="Genomic_DNA"/>
</dbReference>
<sequence length="425" mass="44407">MADLKSPHDDIIDTTQAATSGELLAGSTGDYVRIWAKRIRNGESGALPVVVGLIVIVIFFWFKSPAFMTPPNLVNLMTQSAFIITLGMAEIFVLLLGDIDLAAGFTAACAAVISLWMLALGDPWWISVLVGLVTAAAYGALQGTITARLGLPSFVVTLAGQLGLSGLLLFLVNQTGSIGTGGVITLHDPVINAIEGSQLSESWTWIVMIVIAVLGALGLFVGDFRRRSSGLVAPPVSITVLKMLAIVVACLLVAYVADLNRGRIIAIEGMPWAVLVVLAILVVWNVLLGRTRFGRYVYAIGGNAEAARRAGINVSRVRTMAFTMCGLTAGMTGIIYASYLGSISTSVNGGQNVLNAVAAAVIGGTSLFGGRGKMIHAVLGGLVVGVIYNGLELLGLSASAQLMWTALVLLAAVIVDRLTRQGRAT</sequence>
<feature type="transmembrane region" description="Helical" evidence="11">
    <location>
        <begin position="45"/>
        <end position="62"/>
    </location>
</feature>
<evidence type="ECO:0000256" key="9">
    <source>
        <dbReference type="ARBA" id="ARBA00035611"/>
    </source>
</evidence>
<dbReference type="AlphaFoldDB" id="A0A6P2C0R8"/>
<keyword evidence="3" id="KW-1003">Cell membrane</keyword>
<keyword evidence="8 11" id="KW-0472">Membrane</keyword>
<dbReference type="InterPro" id="IPR001851">
    <property type="entry name" value="ABC_transp_permease"/>
</dbReference>
<evidence type="ECO:0000313" key="13">
    <source>
        <dbReference type="Proteomes" id="UP000460272"/>
    </source>
</evidence>
<keyword evidence="6 11" id="KW-0812">Transmembrane</keyword>
<feature type="transmembrane region" description="Helical" evidence="11">
    <location>
        <begin position="74"/>
        <end position="96"/>
    </location>
</feature>
<evidence type="ECO:0000256" key="6">
    <source>
        <dbReference type="ARBA" id="ARBA00022692"/>
    </source>
</evidence>
<feature type="transmembrane region" description="Helical" evidence="11">
    <location>
        <begin position="124"/>
        <end position="141"/>
    </location>
</feature>
<evidence type="ECO:0000256" key="1">
    <source>
        <dbReference type="ARBA" id="ARBA00004651"/>
    </source>
</evidence>
<dbReference type="GO" id="GO:0022857">
    <property type="term" value="F:transmembrane transporter activity"/>
    <property type="evidence" value="ECO:0007669"/>
    <property type="project" value="InterPro"/>
</dbReference>
<dbReference type="GO" id="GO:0005886">
    <property type="term" value="C:plasma membrane"/>
    <property type="evidence" value="ECO:0007669"/>
    <property type="project" value="UniProtKB-SubCell"/>
</dbReference>
<evidence type="ECO:0000256" key="4">
    <source>
        <dbReference type="ARBA" id="ARBA00022519"/>
    </source>
</evidence>
<evidence type="ECO:0000256" key="2">
    <source>
        <dbReference type="ARBA" id="ARBA00022448"/>
    </source>
</evidence>
<organism evidence="12 13">
    <name type="scientific">Trebonia kvetii</name>
    <dbReference type="NCBI Taxonomy" id="2480626"/>
    <lineage>
        <taxon>Bacteria</taxon>
        <taxon>Bacillati</taxon>
        <taxon>Actinomycetota</taxon>
        <taxon>Actinomycetes</taxon>
        <taxon>Streptosporangiales</taxon>
        <taxon>Treboniaceae</taxon>
        <taxon>Trebonia</taxon>
    </lineage>
</organism>
<dbReference type="PANTHER" id="PTHR32196:SF32">
    <property type="entry name" value="XYLOSE TRANSPORT SYSTEM PERMEASE PROTEIN XYLH"/>
    <property type="match status" value="1"/>
</dbReference>
<dbReference type="Pfam" id="PF02653">
    <property type="entry name" value="BPD_transp_2"/>
    <property type="match status" value="1"/>
</dbReference>
<keyword evidence="5" id="KW-0762">Sugar transport</keyword>
<evidence type="ECO:0000313" key="12">
    <source>
        <dbReference type="EMBL" id="TVZ04537.1"/>
    </source>
</evidence>
<feature type="transmembrane region" description="Helical" evidence="11">
    <location>
        <begin position="319"/>
        <end position="341"/>
    </location>
</feature>
<gene>
    <name evidence="12" type="ORF">EAS64_19465</name>
</gene>
<evidence type="ECO:0000256" key="3">
    <source>
        <dbReference type="ARBA" id="ARBA00022475"/>
    </source>
</evidence>
<reference evidence="12 13" key="1">
    <citation type="submission" date="2018-11" db="EMBL/GenBank/DDBJ databases">
        <title>Trebonia kvetii gen.nov., sp.nov., a novel acidophilic actinobacterium, and proposal of the new actinobacterial family Treboniaceae fam. nov.</title>
        <authorList>
            <person name="Rapoport D."/>
            <person name="Sagova-Mareckova M."/>
            <person name="Sedlacek I."/>
            <person name="Provaznik J."/>
            <person name="Kralova S."/>
            <person name="Pavlinic D."/>
            <person name="Benes V."/>
            <person name="Kopecky J."/>
        </authorList>
    </citation>
    <scope>NUCLEOTIDE SEQUENCE [LARGE SCALE GENOMIC DNA]</scope>
    <source>
        <strain evidence="12 13">15Tr583</strain>
    </source>
</reference>
<evidence type="ECO:0000256" key="8">
    <source>
        <dbReference type="ARBA" id="ARBA00023136"/>
    </source>
</evidence>